<keyword evidence="3" id="KW-1185">Reference proteome</keyword>
<dbReference type="AlphaFoldDB" id="A0A4Y2A2S7"/>
<evidence type="ECO:0000313" key="3">
    <source>
        <dbReference type="Proteomes" id="UP000499080"/>
    </source>
</evidence>
<dbReference type="EMBL" id="BGPR01000004">
    <property type="protein sequence ID" value="GBL73675.1"/>
    <property type="molecule type" value="Genomic_DNA"/>
</dbReference>
<proteinExistence type="predicted"/>
<name>A0A4Y2A2S7_ARAVE</name>
<organism evidence="2 3">
    <name type="scientific">Araneus ventricosus</name>
    <name type="common">Orbweaver spider</name>
    <name type="synonym">Epeira ventricosa</name>
    <dbReference type="NCBI Taxonomy" id="182803"/>
    <lineage>
        <taxon>Eukaryota</taxon>
        <taxon>Metazoa</taxon>
        <taxon>Ecdysozoa</taxon>
        <taxon>Arthropoda</taxon>
        <taxon>Chelicerata</taxon>
        <taxon>Arachnida</taxon>
        <taxon>Araneae</taxon>
        <taxon>Araneomorphae</taxon>
        <taxon>Entelegynae</taxon>
        <taxon>Araneoidea</taxon>
        <taxon>Araneidae</taxon>
        <taxon>Araneus</taxon>
    </lineage>
</organism>
<evidence type="ECO:0000313" key="2">
    <source>
        <dbReference type="EMBL" id="GBL73675.1"/>
    </source>
</evidence>
<feature type="compositionally biased region" description="Basic and acidic residues" evidence="1">
    <location>
        <begin position="19"/>
        <end position="34"/>
    </location>
</feature>
<reference evidence="2 3" key="1">
    <citation type="journal article" date="2019" name="Sci. Rep.">
        <title>Orb-weaving spider Araneus ventricosus genome elucidates the spidroin gene catalogue.</title>
        <authorList>
            <person name="Kono N."/>
            <person name="Nakamura H."/>
            <person name="Ohtoshi R."/>
            <person name="Moran D.A.P."/>
            <person name="Shinohara A."/>
            <person name="Yoshida Y."/>
            <person name="Fujiwara M."/>
            <person name="Mori M."/>
            <person name="Tomita M."/>
            <person name="Arakawa K."/>
        </authorList>
    </citation>
    <scope>NUCLEOTIDE SEQUENCE [LARGE SCALE GENOMIC DNA]</scope>
</reference>
<feature type="region of interest" description="Disordered" evidence="1">
    <location>
        <begin position="1"/>
        <end position="44"/>
    </location>
</feature>
<feature type="compositionally biased region" description="Polar residues" evidence="1">
    <location>
        <begin position="1"/>
        <end position="16"/>
    </location>
</feature>
<dbReference type="Proteomes" id="UP000499080">
    <property type="component" value="Unassembled WGS sequence"/>
</dbReference>
<accession>A0A4Y2A2S7</accession>
<gene>
    <name evidence="2" type="ORF">AVEN_230673_1</name>
</gene>
<sequence>METSLLTASPAITSTDAYPKGREEGSRGREKGRPTEPSGEGETNVAWILLARNERNGSLSRAPSKPHLRLPGRRVEKCQISVKTRASSYVW</sequence>
<protein>
    <submittedName>
        <fullName evidence="2">Uncharacterized protein</fullName>
    </submittedName>
</protein>
<evidence type="ECO:0000256" key="1">
    <source>
        <dbReference type="SAM" id="MobiDB-lite"/>
    </source>
</evidence>
<comment type="caution">
    <text evidence="2">The sequence shown here is derived from an EMBL/GenBank/DDBJ whole genome shotgun (WGS) entry which is preliminary data.</text>
</comment>